<protein>
    <submittedName>
        <fullName evidence="3">Thiamine pyrophosphate-dependent enzyme</fullName>
    </submittedName>
</protein>
<dbReference type="InterPro" id="IPR029061">
    <property type="entry name" value="THDP-binding"/>
</dbReference>
<dbReference type="EMBL" id="CP146609">
    <property type="protein sequence ID" value="WWX23992.1"/>
    <property type="molecule type" value="Genomic_DNA"/>
</dbReference>
<gene>
    <name evidence="3" type="ORF">V8V93_07205</name>
</gene>
<dbReference type="PANTHER" id="PTHR42897:SF1">
    <property type="entry name" value="2-OXOACID OXIDOREDUCTASE (FERREDOXIN)"/>
    <property type="match status" value="1"/>
</dbReference>
<dbReference type="InterPro" id="IPR011766">
    <property type="entry name" value="TPP_enzyme_TPP-bd"/>
</dbReference>
<dbReference type="InterPro" id="IPR051479">
    <property type="entry name" value="PorB-like"/>
</dbReference>
<dbReference type="Gene3D" id="3.40.50.970">
    <property type="match status" value="1"/>
</dbReference>
<dbReference type="PANTHER" id="PTHR42897">
    <property type="entry name" value="PYRUVATE SYNTHASE SUBUNIT PORB"/>
    <property type="match status" value="1"/>
</dbReference>
<dbReference type="RefSeq" id="WP_338669688.1">
    <property type="nucleotide sequence ID" value="NZ_CP146609.1"/>
</dbReference>
<keyword evidence="1" id="KW-0560">Oxidoreductase</keyword>
<accession>A0ABZ2IZC7</accession>
<dbReference type="Proteomes" id="UP001385389">
    <property type="component" value="Chromosome"/>
</dbReference>
<name>A0ABZ2IZC7_9BACT</name>
<evidence type="ECO:0000313" key="3">
    <source>
        <dbReference type="EMBL" id="WWX23992.1"/>
    </source>
</evidence>
<evidence type="ECO:0000313" key="4">
    <source>
        <dbReference type="Proteomes" id="UP001385389"/>
    </source>
</evidence>
<reference evidence="3 4" key="1">
    <citation type="submission" date="2024-03" db="EMBL/GenBank/DDBJ databases">
        <title>Phenotype and Genome Characterization of a Sulfate-Reducing Bacterium Pseudodesulfovibrio sp. strain 5S69, isolated from Petroleum Reservoir in Tatarstan (Russia).</title>
        <authorList>
            <person name="Bidzhieva S.K."/>
            <person name="Kadnikov V."/>
            <person name="Tourova T.P."/>
            <person name="Samigullina S.R."/>
            <person name="Sokolova D.S."/>
            <person name="Poltaraus A.B."/>
            <person name="Avtukh A.N."/>
            <person name="Tereshina V.M."/>
            <person name="Mardanov A.V."/>
            <person name="Nazina T.N."/>
        </authorList>
    </citation>
    <scope>NUCLEOTIDE SEQUENCE [LARGE SCALE GENOMIC DNA]</scope>
    <source>
        <strain evidence="3 4">5S69</strain>
    </source>
</reference>
<organism evidence="3 4">
    <name type="scientific">Pseudodesulfovibrio methanolicus</name>
    <dbReference type="NCBI Taxonomy" id="3126690"/>
    <lineage>
        <taxon>Bacteria</taxon>
        <taxon>Pseudomonadati</taxon>
        <taxon>Thermodesulfobacteriota</taxon>
        <taxon>Desulfovibrionia</taxon>
        <taxon>Desulfovibrionales</taxon>
        <taxon>Desulfovibrionaceae</taxon>
    </lineage>
</organism>
<dbReference type="Pfam" id="PF02775">
    <property type="entry name" value="TPP_enzyme_C"/>
    <property type="match status" value="1"/>
</dbReference>
<sequence>MSTMDILKKSEDMVSPGLSACQGCTAELSLRTAFKVFGSKTVLGVPPGCIAGVGVPGWGVKTGMKTPVVMPLLGNSAALMAGVKQAYAKIDPEVHCVVFAGDGATVDSGLQTLSAAAERGENIIYICYDNEGYMNTGFQKSGTTPHGAHMSTSPSGPYSRGNIGFKKDVPLMLAVQDAAYVATLCPSHIQDFVKKVRRATEIKDGLSYLHIMSPCPTGWGIKPDQSIQYARRAVESLYFPLFEYDHGTYTISRPTLRAAEKPRPVAEFYQGQRRFRHMSEEEIQRIQDDVDRKWSLLKKLAS</sequence>
<evidence type="ECO:0000259" key="2">
    <source>
        <dbReference type="Pfam" id="PF02775"/>
    </source>
</evidence>
<evidence type="ECO:0000256" key="1">
    <source>
        <dbReference type="ARBA" id="ARBA00023002"/>
    </source>
</evidence>
<keyword evidence="4" id="KW-1185">Reference proteome</keyword>
<proteinExistence type="predicted"/>
<dbReference type="SUPFAM" id="SSF52518">
    <property type="entry name" value="Thiamin diphosphate-binding fold (THDP-binding)"/>
    <property type="match status" value="1"/>
</dbReference>
<feature type="domain" description="Thiamine pyrophosphate enzyme TPP-binding" evidence="2">
    <location>
        <begin position="69"/>
        <end position="210"/>
    </location>
</feature>